<dbReference type="EMBL" id="JAGTPX010000008">
    <property type="protein sequence ID" value="MBR8669943.1"/>
    <property type="molecule type" value="Genomic_DNA"/>
</dbReference>
<sequence length="94" mass="11047">MEDIFRFSEEPESIIERFILPAATLEKRDYGVCIQGGTSINIYFGPKQYDVSIQKCSFVNHFNKVEEVLLLDLSLTELSRNLHIYLEFEFSYEK</sequence>
<dbReference type="AlphaFoldDB" id="A0A941JLL7"/>
<dbReference type="RefSeq" id="WP_212118776.1">
    <property type="nucleotide sequence ID" value="NZ_JAGTPX020000009.1"/>
</dbReference>
<reference evidence="1" key="1">
    <citation type="submission" date="2021-04" db="EMBL/GenBank/DDBJ databases">
        <title>Genomic analysis of electroactive and textile dye degrading Bacillus circulans strain: DC10 isolated from constructed wetland-microbial fuel cells treating textile dye wastewaters.</title>
        <authorList>
            <person name="Patel D.U."/>
            <person name="Desai C.R."/>
        </authorList>
    </citation>
    <scope>NUCLEOTIDE SEQUENCE</scope>
    <source>
        <strain evidence="1">DC10</strain>
    </source>
</reference>
<organism evidence="1">
    <name type="scientific">Niallia circulans</name>
    <name type="common">Bacillus circulans</name>
    <dbReference type="NCBI Taxonomy" id="1397"/>
    <lineage>
        <taxon>Bacteria</taxon>
        <taxon>Bacillati</taxon>
        <taxon>Bacillota</taxon>
        <taxon>Bacilli</taxon>
        <taxon>Bacillales</taxon>
        <taxon>Bacillaceae</taxon>
        <taxon>Niallia</taxon>
    </lineage>
</organism>
<accession>A0A941JLL7</accession>
<gene>
    <name evidence="1" type="ORF">KD144_10345</name>
</gene>
<evidence type="ECO:0000313" key="1">
    <source>
        <dbReference type="EMBL" id="MBR8669943.1"/>
    </source>
</evidence>
<name>A0A941JLL7_NIACI</name>
<protein>
    <submittedName>
        <fullName evidence="1">Uncharacterized protein</fullName>
    </submittedName>
</protein>
<proteinExistence type="predicted"/>
<comment type="caution">
    <text evidence="1">The sequence shown here is derived from an EMBL/GenBank/DDBJ whole genome shotgun (WGS) entry which is preliminary data.</text>
</comment>